<dbReference type="Proteomes" id="UP000092839">
    <property type="component" value="Chromosome"/>
</dbReference>
<protein>
    <submittedName>
        <fullName evidence="1">Uncharacterized protein</fullName>
    </submittedName>
</protein>
<name>A0A1B1URQ0_9BRAD</name>
<dbReference type="EMBL" id="CP016428">
    <property type="protein sequence ID" value="ANW05461.1"/>
    <property type="molecule type" value="Genomic_DNA"/>
</dbReference>
<dbReference type="AlphaFoldDB" id="A0A1B1URQ0"/>
<evidence type="ECO:0000313" key="2">
    <source>
        <dbReference type="Proteomes" id="UP000092839"/>
    </source>
</evidence>
<organism evidence="1 2">
    <name type="scientific">Bradyrhizobium icense</name>
    <dbReference type="NCBI Taxonomy" id="1274631"/>
    <lineage>
        <taxon>Bacteria</taxon>
        <taxon>Pseudomonadati</taxon>
        <taxon>Pseudomonadota</taxon>
        <taxon>Alphaproteobacteria</taxon>
        <taxon>Hyphomicrobiales</taxon>
        <taxon>Nitrobacteraceae</taxon>
        <taxon>Bradyrhizobium</taxon>
    </lineage>
</organism>
<accession>A0A1B1URQ0</accession>
<evidence type="ECO:0000313" key="1">
    <source>
        <dbReference type="EMBL" id="ANW05461.1"/>
    </source>
</evidence>
<reference evidence="1 2" key="1">
    <citation type="submission" date="2016-07" db="EMBL/GenBank/DDBJ databases">
        <title>Complete genome sequence of Bradyrhizobium icense LMTR 13T, a potential inoculant strain isolated from lima bean (Phaseolus lunatus) in Peru.</title>
        <authorList>
            <person name="Ormeno-Orrillo E."/>
            <person name="Duran D."/>
            <person name="Rogel M.A."/>
            <person name="Rey L."/>
            <person name="Imperial J."/>
            <person name="Ruiz-Argueso T."/>
            <person name="Martinez-Romero E."/>
        </authorList>
    </citation>
    <scope>NUCLEOTIDE SEQUENCE [LARGE SCALE GENOMIC DNA]</scope>
    <source>
        <strain evidence="1 2">LMTR 13</strain>
    </source>
</reference>
<keyword evidence="2" id="KW-1185">Reference proteome</keyword>
<dbReference type="KEGG" id="bic:LMTR13_10565"/>
<proteinExistence type="predicted"/>
<sequence length="110" mass="11973">MLALGKQFEEIAAEIQKLYNSASSHGHLEQIEATLGRLHPVETAIMAMPARTVAGLGVKARHAAYVMSEYWNGPIDRIDWDARAVRLLIEAVCESAGTPLPLHGAPDAER</sequence>
<gene>
    <name evidence="1" type="ORF">LMTR13_10565</name>
</gene>
<dbReference type="OrthoDB" id="8237511at2"/>